<dbReference type="FunFam" id="3.30.160.60:FF:002343">
    <property type="entry name" value="Zinc finger protein 33A"/>
    <property type="match status" value="2"/>
</dbReference>
<feature type="region of interest" description="Disordered" evidence="15">
    <location>
        <begin position="1"/>
        <end position="114"/>
    </location>
</feature>
<dbReference type="CDD" id="cd07936">
    <property type="entry name" value="SCAN"/>
    <property type="match status" value="1"/>
</dbReference>
<comment type="function">
    <text evidence="1">May be involved in transcriptional regulation.</text>
</comment>
<feature type="domain" description="C2H2-type" evidence="16">
    <location>
        <begin position="552"/>
        <end position="579"/>
    </location>
</feature>
<reference evidence="19 20" key="1">
    <citation type="journal article" date="2008" name="Nature">
        <title>Genome analysis of the platypus reveals unique signatures of evolution.</title>
        <authorList>
            <person name="Warren W.C."/>
            <person name="Hillier L.W."/>
            <person name="Marshall Graves J.A."/>
            <person name="Birney E."/>
            <person name="Ponting C.P."/>
            <person name="Grutzner F."/>
            <person name="Belov K."/>
            <person name="Miller W."/>
            <person name="Clarke L."/>
            <person name="Chinwalla A.T."/>
            <person name="Yang S.P."/>
            <person name="Heger A."/>
            <person name="Locke D.P."/>
            <person name="Miethke P."/>
            <person name="Waters P.D."/>
            <person name="Veyrunes F."/>
            <person name="Fulton L."/>
            <person name="Fulton B."/>
            <person name="Graves T."/>
            <person name="Wallis J."/>
            <person name="Puente X.S."/>
            <person name="Lopez-Otin C."/>
            <person name="Ordonez G.R."/>
            <person name="Eichler E.E."/>
            <person name="Chen L."/>
            <person name="Cheng Z."/>
            <person name="Deakin J.E."/>
            <person name="Alsop A."/>
            <person name="Thompson K."/>
            <person name="Kirby P."/>
            <person name="Papenfuss A.T."/>
            <person name="Wakefield M.J."/>
            <person name="Olender T."/>
            <person name="Lancet D."/>
            <person name="Huttley G.A."/>
            <person name="Smit A.F."/>
            <person name="Pask A."/>
            <person name="Temple-Smith P."/>
            <person name="Batzer M.A."/>
            <person name="Walker J.A."/>
            <person name="Konkel M.K."/>
            <person name="Harris R.S."/>
            <person name="Whittington C.M."/>
            <person name="Wong E.S."/>
            <person name="Gemmell N.J."/>
            <person name="Buschiazzo E."/>
            <person name="Vargas Jentzsch I.M."/>
            <person name="Merkel A."/>
            <person name="Schmitz J."/>
            <person name="Zemann A."/>
            <person name="Churakov G."/>
            <person name="Kriegs J.O."/>
            <person name="Brosius J."/>
            <person name="Murchison E.P."/>
            <person name="Sachidanandam R."/>
            <person name="Smith C."/>
            <person name="Hannon G.J."/>
            <person name="Tsend-Ayush E."/>
            <person name="McMillan D."/>
            <person name="Attenborough R."/>
            <person name="Rens W."/>
            <person name="Ferguson-Smith M."/>
            <person name="Lefevre C.M."/>
            <person name="Sharp J.A."/>
            <person name="Nicholas K.R."/>
            <person name="Ray D.A."/>
            <person name="Kube M."/>
            <person name="Reinhardt R."/>
            <person name="Pringle T.H."/>
            <person name="Taylor J."/>
            <person name="Jones R.C."/>
            <person name="Nixon B."/>
            <person name="Dacheux J.L."/>
            <person name="Niwa H."/>
            <person name="Sekita Y."/>
            <person name="Huang X."/>
            <person name="Stark A."/>
            <person name="Kheradpour P."/>
            <person name="Kellis M."/>
            <person name="Flicek P."/>
            <person name="Chen Y."/>
            <person name="Webber C."/>
            <person name="Hardison R."/>
            <person name="Nelson J."/>
            <person name="Hallsworth-Pepin K."/>
            <person name="Delehaunty K."/>
            <person name="Markovic C."/>
            <person name="Minx P."/>
            <person name="Feng Y."/>
            <person name="Kremitzki C."/>
            <person name="Mitreva M."/>
            <person name="Glasscock J."/>
            <person name="Wylie T."/>
            <person name="Wohldmann P."/>
            <person name="Thiru P."/>
            <person name="Nhan M.N."/>
            <person name="Pohl C.S."/>
            <person name="Smith S.M."/>
            <person name="Hou S."/>
            <person name="Nefedov M."/>
            <person name="de Jong P.J."/>
            <person name="Renfree M.B."/>
            <person name="Mardis E.R."/>
            <person name="Wilson R.K."/>
        </authorList>
    </citation>
    <scope>NUCLEOTIDE SEQUENCE [LARGE SCALE GENOMIC DNA]</scope>
    <source>
        <strain evidence="19 20">Glennie</strain>
    </source>
</reference>
<dbReference type="SMART" id="SM00355">
    <property type="entry name" value="ZnF_C2H2"/>
    <property type="match status" value="8"/>
</dbReference>
<dbReference type="Proteomes" id="UP000002279">
    <property type="component" value="Chromosome 10"/>
</dbReference>
<evidence type="ECO:0000256" key="9">
    <source>
        <dbReference type="ARBA" id="ARBA00022843"/>
    </source>
</evidence>
<dbReference type="FunFam" id="3.30.160.60:FF:001532">
    <property type="entry name" value="Zinc finger protein 483"/>
    <property type="match status" value="1"/>
</dbReference>
<feature type="compositionally biased region" description="Basic and acidic residues" evidence="15">
    <location>
        <begin position="338"/>
        <end position="355"/>
    </location>
</feature>
<feature type="domain" description="C2H2-type" evidence="16">
    <location>
        <begin position="468"/>
        <end position="495"/>
    </location>
</feature>
<evidence type="ECO:0000259" key="18">
    <source>
        <dbReference type="PROSITE" id="PS50805"/>
    </source>
</evidence>
<dbReference type="InterPro" id="IPR038269">
    <property type="entry name" value="SCAN_sf"/>
</dbReference>
<feature type="compositionally biased region" description="Basic and acidic residues" evidence="15">
    <location>
        <begin position="418"/>
        <end position="428"/>
    </location>
</feature>
<dbReference type="GO" id="GO:0008270">
    <property type="term" value="F:zinc ion binding"/>
    <property type="evidence" value="ECO:0007669"/>
    <property type="project" value="UniProtKB-KW"/>
</dbReference>
<keyword evidence="12" id="KW-0804">Transcription</keyword>
<dbReference type="FunFam" id="1.10.4020.10:FF:000001">
    <property type="entry name" value="zinc finger protein 263 isoform X1"/>
    <property type="match status" value="1"/>
</dbReference>
<evidence type="ECO:0000256" key="2">
    <source>
        <dbReference type="ARBA" id="ARBA00004123"/>
    </source>
</evidence>
<dbReference type="Pfam" id="PF02023">
    <property type="entry name" value="SCAN"/>
    <property type="match status" value="1"/>
</dbReference>
<feature type="compositionally biased region" description="Basic and acidic residues" evidence="15">
    <location>
        <begin position="278"/>
        <end position="288"/>
    </location>
</feature>
<dbReference type="SMART" id="SM00431">
    <property type="entry name" value="SCAN"/>
    <property type="match status" value="1"/>
</dbReference>
<keyword evidence="4" id="KW-1017">Isopeptide bond</keyword>
<evidence type="ECO:0000256" key="7">
    <source>
        <dbReference type="ARBA" id="ARBA00022771"/>
    </source>
</evidence>
<dbReference type="PROSITE" id="PS50804">
    <property type="entry name" value="SCAN_BOX"/>
    <property type="match status" value="1"/>
</dbReference>
<dbReference type="GO" id="GO:0006357">
    <property type="term" value="P:regulation of transcription by RNA polymerase II"/>
    <property type="evidence" value="ECO:0000318"/>
    <property type="project" value="GO_Central"/>
</dbReference>
<feature type="domain" description="C2H2-type" evidence="16">
    <location>
        <begin position="496"/>
        <end position="523"/>
    </location>
</feature>
<keyword evidence="6" id="KW-0677">Repeat</keyword>
<feature type="domain" description="C2H2-type" evidence="16">
    <location>
        <begin position="440"/>
        <end position="467"/>
    </location>
</feature>
<dbReference type="Gene3D" id="1.10.4020.10">
    <property type="entry name" value="DNA breaking-rejoining enzymes"/>
    <property type="match status" value="1"/>
</dbReference>
<keyword evidence="13" id="KW-0539">Nucleus</keyword>
<dbReference type="InterPro" id="IPR013087">
    <property type="entry name" value="Znf_C2H2_type"/>
</dbReference>
<feature type="region of interest" description="Disordered" evidence="15">
    <location>
        <begin position="217"/>
        <end position="467"/>
    </location>
</feature>
<organism evidence="19 20">
    <name type="scientific">Ornithorhynchus anatinus</name>
    <name type="common">Duckbill platypus</name>
    <dbReference type="NCBI Taxonomy" id="9258"/>
    <lineage>
        <taxon>Eukaryota</taxon>
        <taxon>Metazoa</taxon>
        <taxon>Chordata</taxon>
        <taxon>Craniata</taxon>
        <taxon>Vertebrata</taxon>
        <taxon>Euteleostomi</taxon>
        <taxon>Mammalia</taxon>
        <taxon>Monotremata</taxon>
        <taxon>Ornithorhynchidae</taxon>
        <taxon>Ornithorhynchus</taxon>
    </lineage>
</organism>
<dbReference type="InParanoid" id="A0A6I8PCU1"/>
<reference evidence="19" key="2">
    <citation type="submission" date="2025-08" db="UniProtKB">
        <authorList>
            <consortium name="Ensembl"/>
        </authorList>
    </citation>
    <scope>IDENTIFICATION</scope>
    <source>
        <strain evidence="19">Glennie</strain>
    </source>
</reference>
<keyword evidence="8" id="KW-0862">Zinc</keyword>
<dbReference type="InterPro" id="IPR003309">
    <property type="entry name" value="SCAN_dom"/>
</dbReference>
<evidence type="ECO:0000256" key="11">
    <source>
        <dbReference type="ARBA" id="ARBA00023125"/>
    </source>
</evidence>
<dbReference type="AlphaFoldDB" id="A0A6I8PCU1"/>
<feature type="domain" description="C2H2-type" evidence="16">
    <location>
        <begin position="636"/>
        <end position="664"/>
    </location>
</feature>
<dbReference type="PROSITE" id="PS50157">
    <property type="entry name" value="ZINC_FINGER_C2H2_2"/>
    <property type="match status" value="8"/>
</dbReference>
<dbReference type="SUPFAM" id="SSF57667">
    <property type="entry name" value="beta-beta-alpha zinc fingers"/>
    <property type="match status" value="4"/>
</dbReference>
<evidence type="ECO:0000313" key="20">
    <source>
        <dbReference type="Proteomes" id="UP000002279"/>
    </source>
</evidence>
<evidence type="ECO:0000256" key="14">
    <source>
        <dbReference type="PROSITE-ProRule" id="PRU00042"/>
    </source>
</evidence>
<keyword evidence="5" id="KW-0479">Metal-binding</keyword>
<evidence type="ECO:0000256" key="8">
    <source>
        <dbReference type="ARBA" id="ARBA00022833"/>
    </source>
</evidence>
<proteinExistence type="inferred from homology"/>
<keyword evidence="10" id="KW-0805">Transcription regulation</keyword>
<dbReference type="PANTHER" id="PTHR24381:SF390">
    <property type="entry name" value="ZINC FINGER PROTEIN 37 HOMOLOG"/>
    <property type="match status" value="1"/>
</dbReference>
<evidence type="ECO:0000256" key="1">
    <source>
        <dbReference type="ARBA" id="ARBA00003767"/>
    </source>
</evidence>
<dbReference type="GO" id="GO:0000981">
    <property type="term" value="F:DNA-binding transcription factor activity, RNA polymerase II-specific"/>
    <property type="evidence" value="ECO:0000318"/>
    <property type="project" value="GO_Central"/>
</dbReference>
<feature type="region of interest" description="Disordered" evidence="15">
    <location>
        <begin position="645"/>
        <end position="664"/>
    </location>
</feature>
<dbReference type="FunFam" id="3.30.160.60:FF:000247">
    <property type="entry name" value="Zinc finger protein 236"/>
    <property type="match status" value="1"/>
</dbReference>
<dbReference type="Gene3D" id="3.30.160.60">
    <property type="entry name" value="Classic Zinc Finger"/>
    <property type="match status" value="8"/>
</dbReference>
<feature type="compositionally biased region" description="Pro residues" evidence="15">
    <location>
        <begin position="402"/>
        <end position="414"/>
    </location>
</feature>
<evidence type="ECO:0000256" key="15">
    <source>
        <dbReference type="SAM" id="MobiDB-lite"/>
    </source>
</evidence>
<evidence type="ECO:0000256" key="5">
    <source>
        <dbReference type="ARBA" id="ARBA00022723"/>
    </source>
</evidence>
<evidence type="ECO:0000256" key="3">
    <source>
        <dbReference type="ARBA" id="ARBA00006991"/>
    </source>
</evidence>
<dbReference type="Pfam" id="PF00096">
    <property type="entry name" value="zf-C2H2"/>
    <property type="match status" value="7"/>
</dbReference>
<evidence type="ECO:0000313" key="19">
    <source>
        <dbReference type="Ensembl" id="ENSOANP00000050586.1"/>
    </source>
</evidence>
<dbReference type="GO" id="GO:0000978">
    <property type="term" value="F:RNA polymerase II cis-regulatory region sequence-specific DNA binding"/>
    <property type="evidence" value="ECO:0000318"/>
    <property type="project" value="GO_Central"/>
</dbReference>
<dbReference type="Ensembl" id="ENSOANT00000065778.1">
    <property type="protein sequence ID" value="ENSOANP00000050586.1"/>
    <property type="gene ID" value="ENSOANG00000047929.1"/>
</dbReference>
<accession>A0A6I8PCU1</accession>
<dbReference type="Bgee" id="ENSOANG00000047929">
    <property type="expression patterns" value="Expressed in heart and 7 other cell types or tissues"/>
</dbReference>
<comment type="subcellular location">
    <subcellularLocation>
        <location evidence="2">Nucleus</location>
    </subcellularLocation>
</comment>
<dbReference type="FunFam" id="3.30.160.60:FF:001498">
    <property type="entry name" value="Zinc finger protein 404"/>
    <property type="match status" value="1"/>
</dbReference>
<feature type="domain" description="SCAN box" evidence="17">
    <location>
        <begin position="115"/>
        <end position="196"/>
    </location>
</feature>
<feature type="domain" description="C2H2-type" evidence="16">
    <location>
        <begin position="524"/>
        <end position="551"/>
    </location>
</feature>
<dbReference type="SUPFAM" id="SSF47353">
    <property type="entry name" value="Retrovirus capsid dimerization domain-like"/>
    <property type="match status" value="1"/>
</dbReference>
<dbReference type="GO" id="GO:0005634">
    <property type="term" value="C:nucleus"/>
    <property type="evidence" value="ECO:0007669"/>
    <property type="project" value="UniProtKB-SubCell"/>
</dbReference>
<feature type="domain" description="KRAB" evidence="18">
    <location>
        <begin position="287"/>
        <end position="355"/>
    </location>
</feature>
<reference evidence="19" key="3">
    <citation type="submission" date="2025-09" db="UniProtKB">
        <authorList>
            <consortium name="Ensembl"/>
        </authorList>
    </citation>
    <scope>IDENTIFICATION</scope>
    <source>
        <strain evidence="19">Glennie</strain>
    </source>
</reference>
<dbReference type="FunFam" id="3.30.160.60:FF:000176">
    <property type="entry name" value="zinc finger protein 70"/>
    <property type="match status" value="1"/>
</dbReference>
<gene>
    <name evidence="19" type="primary">LOC100091022</name>
</gene>
<evidence type="ECO:0000256" key="12">
    <source>
        <dbReference type="ARBA" id="ARBA00023163"/>
    </source>
</evidence>
<dbReference type="PANTHER" id="PTHR24381">
    <property type="entry name" value="ZINC FINGER PROTEIN"/>
    <property type="match status" value="1"/>
</dbReference>
<keyword evidence="20" id="KW-1185">Reference proteome</keyword>
<dbReference type="GeneTree" id="ENSGT00940000154740"/>
<evidence type="ECO:0000256" key="6">
    <source>
        <dbReference type="ARBA" id="ARBA00022737"/>
    </source>
</evidence>
<comment type="similarity">
    <text evidence="3">Belongs to the krueppel C2H2-type zinc-finger protein family.</text>
</comment>
<feature type="domain" description="C2H2-type" evidence="16">
    <location>
        <begin position="608"/>
        <end position="635"/>
    </location>
</feature>
<dbReference type="PROSITE" id="PS50805">
    <property type="entry name" value="KRAB"/>
    <property type="match status" value="1"/>
</dbReference>
<keyword evidence="9" id="KW-0832">Ubl conjugation</keyword>
<dbReference type="FunFam" id="3.30.160.60:FF:000028">
    <property type="entry name" value="zinc finger protein 90 homolog"/>
    <property type="match status" value="1"/>
</dbReference>
<dbReference type="FunFam" id="3.30.160.60:FF:004573">
    <property type="match status" value="1"/>
</dbReference>
<keyword evidence="11" id="KW-0238">DNA-binding</keyword>
<evidence type="ECO:0000256" key="4">
    <source>
        <dbReference type="ARBA" id="ARBA00022499"/>
    </source>
</evidence>
<sequence>MATSRAGCSAARSLSGNVVRAAQLRMSGRASGLDSGPETPSREAPQGEGEPEARRPGPSGAKPQPSQMMPAALGPLILAPPEQEGPPMGRLEEEAPRWSQEASPRGGPPAPEVSHQRFRQFRYQDSAGPHEALGRLRELCRQWLRPDRHTKEQILELLVLEQFLTVLPADIQTWVREQNPESGEEAVTLVEDLEREPKKLMRWVTVQVQGREVLLETMDSSSFPLDPEEPQPEGLSPERGPPGPPPGPQDQLSRSIKEEEPDILQESALRAPQLPVLPEERSTRDREAASSLLPVGAQEQWEQPDPAPGALFGDVVWEDAGTAAALVPKPDPVVAMGRGDEPWGPDLHEPEERGGLRGTGTGAERDDRQGGPPREGCGASGESPFRGVPGGRSPSAYKDEPGGPPEGSPGPPAAAPRGEGEPPPRPRDPPAAAPGGEGAHRCPDCGKGFGQKSQLVRHQRSHSGEKPYGCPSCGKGFMWKTHLRDHQRTHTGEQPYECPVCGKGFGYSSSVTVHLRIHTGEKPYKCAGCGKGYGDRSVLRYHERTHLREKPYKCGDCGKGFNDRSALRYHQRTHTGEKPYECPGCGKGFSMSSNFYRHLRTHTGEKPYRCGDCGKSFGDRSVLYSHRRTHTGEKPYKCPGCGKAFSRSSNQKAHTRNKSCKQAG</sequence>
<feature type="compositionally biased region" description="Basic residues" evidence="15">
    <location>
        <begin position="653"/>
        <end position="664"/>
    </location>
</feature>
<name>A0A6I8PCU1_ORNAN</name>
<evidence type="ECO:0000259" key="16">
    <source>
        <dbReference type="PROSITE" id="PS50157"/>
    </source>
</evidence>
<evidence type="ECO:0000256" key="10">
    <source>
        <dbReference type="ARBA" id="ARBA00023015"/>
    </source>
</evidence>
<dbReference type="FunCoup" id="A0A6I8PCU1">
    <property type="interactions" value="213"/>
</dbReference>
<evidence type="ECO:0000256" key="13">
    <source>
        <dbReference type="ARBA" id="ARBA00023242"/>
    </source>
</evidence>
<dbReference type="PROSITE" id="PS00028">
    <property type="entry name" value="ZINC_FINGER_C2H2_1"/>
    <property type="match status" value="7"/>
</dbReference>
<dbReference type="InterPro" id="IPR036236">
    <property type="entry name" value="Znf_C2H2_sf"/>
</dbReference>
<feature type="domain" description="C2H2-type" evidence="16">
    <location>
        <begin position="580"/>
        <end position="607"/>
    </location>
</feature>
<protein>
    <submittedName>
        <fullName evidence="19">Uncharacterized protein</fullName>
    </submittedName>
</protein>
<feature type="compositionally biased region" description="Low complexity" evidence="15">
    <location>
        <begin position="70"/>
        <end position="81"/>
    </location>
</feature>
<feature type="compositionally biased region" description="Pro residues" evidence="15">
    <location>
        <begin position="239"/>
        <end position="248"/>
    </location>
</feature>
<dbReference type="InterPro" id="IPR001909">
    <property type="entry name" value="KRAB"/>
</dbReference>
<evidence type="ECO:0000259" key="17">
    <source>
        <dbReference type="PROSITE" id="PS50804"/>
    </source>
</evidence>
<keyword evidence="7 14" id="KW-0863">Zinc-finger</keyword>